<protein>
    <submittedName>
        <fullName evidence="1">Gliding motility-associated C-terminal domain-containing protein</fullName>
    </submittedName>
</protein>
<dbReference type="Proteomes" id="UP000830401">
    <property type="component" value="Chromosome"/>
</dbReference>
<accession>A0ABY4G9F6</accession>
<dbReference type="Pfam" id="PF13585">
    <property type="entry name" value="CHU_C"/>
    <property type="match status" value="1"/>
</dbReference>
<dbReference type="Gene3D" id="2.60.40.10">
    <property type="entry name" value="Immunoglobulins"/>
    <property type="match status" value="1"/>
</dbReference>
<proteinExistence type="predicted"/>
<dbReference type="InterPro" id="IPR036116">
    <property type="entry name" value="FN3_sf"/>
</dbReference>
<dbReference type="EMBL" id="CP095061">
    <property type="protein sequence ID" value="UOQ67523.1"/>
    <property type="molecule type" value="Genomic_DNA"/>
</dbReference>
<reference evidence="1" key="1">
    <citation type="submission" date="2022-04" db="EMBL/GenBank/DDBJ databases">
        <title>Hymenobacter sp. isolated from the air.</title>
        <authorList>
            <person name="Won M."/>
            <person name="Lee C.-M."/>
            <person name="Woen H.-Y."/>
            <person name="Kwon S.-W."/>
        </authorList>
    </citation>
    <scope>NUCLEOTIDE SEQUENCE</scope>
    <source>
        <strain evidence="1">5420S-77</strain>
    </source>
</reference>
<organism evidence="1 2">
    <name type="scientific">Hymenobacter volaticus</name>
    <dbReference type="NCBI Taxonomy" id="2932254"/>
    <lineage>
        <taxon>Bacteria</taxon>
        <taxon>Pseudomonadati</taxon>
        <taxon>Bacteroidota</taxon>
        <taxon>Cytophagia</taxon>
        <taxon>Cytophagales</taxon>
        <taxon>Hymenobacteraceae</taxon>
        <taxon>Hymenobacter</taxon>
    </lineage>
</organism>
<evidence type="ECO:0000313" key="2">
    <source>
        <dbReference type="Proteomes" id="UP000830401"/>
    </source>
</evidence>
<dbReference type="RefSeq" id="WP_245123188.1">
    <property type="nucleotide sequence ID" value="NZ_CP095061.1"/>
</dbReference>
<name>A0ABY4G9F6_9BACT</name>
<dbReference type="InterPro" id="IPR013783">
    <property type="entry name" value="Ig-like_fold"/>
</dbReference>
<dbReference type="SUPFAM" id="SSF49265">
    <property type="entry name" value="Fibronectin type III"/>
    <property type="match status" value="1"/>
</dbReference>
<gene>
    <name evidence="1" type="ORF">MUN86_06520</name>
</gene>
<keyword evidence="2" id="KW-1185">Reference proteome</keyword>
<evidence type="ECO:0000313" key="1">
    <source>
        <dbReference type="EMBL" id="UOQ67523.1"/>
    </source>
</evidence>
<sequence length="440" mass="48347">MEFPGRALLMRNVTVDRTATSAGQITVRWTKPRSTPAFADPQQFRVLRAQGQGGTQTFTQVGPLITVAPNTNDTTYVDADPSLDTQNRAYTYKVEFLSQNVVTETATAASSVRLEGTATPAVSTTDLNTIDVRWTYNVPWDNTRQPTVIYRRGPDPSGPFVRIGTATSTATGGSYRDQGTATQRLIKGQTYCYYVETTGTYNNPEKLPSGLVNLSQQQCIAVRNVPCAPVLRLQQSNCDSLASRLFDLPATPLSGPVYTNRLSWQLSTTPADCSRAIAAYNLYYAPAGQDSLRFLTTVPATQTSYEHRNLSSEAACYAVQAVDSSGTLSALSNRACKEDCQLFLLPNIFTPNGDGKNDTFRPKVFTPIRRTHFTVFNRWGVKIYESSADPLINWRGGGSRSEGGASPSVVEGVYYYQAEVEFGDVANTKRTYKGWVQITR</sequence>